<proteinExistence type="predicted"/>
<evidence type="ECO:0000256" key="1">
    <source>
        <dbReference type="SAM" id="Coils"/>
    </source>
</evidence>
<evidence type="ECO:0008006" key="3">
    <source>
        <dbReference type="Google" id="ProtNLM"/>
    </source>
</evidence>
<feature type="coiled-coil region" evidence="1">
    <location>
        <begin position="111"/>
        <end position="138"/>
    </location>
</feature>
<accession>A0A0F9UF98</accession>
<organism evidence="2">
    <name type="scientific">marine sediment metagenome</name>
    <dbReference type="NCBI Taxonomy" id="412755"/>
    <lineage>
        <taxon>unclassified sequences</taxon>
        <taxon>metagenomes</taxon>
        <taxon>ecological metagenomes</taxon>
    </lineage>
</organism>
<sequence length="197" mass="20402">MGTIVAGRFESQDHAEKAMRALENAGFPRDGLSHFYVNPDGQHDIYPIGGDEKISPGARDSGKGAVAGIGIGAAAGAVAGVAATPLVGPVGVAIGAGIGAYTGSLIGAMSKTDEESELDEAEEAGEIQEREVENHEVMQRQAGTHLAVRVDDVSGKTKDQAVQILRTCGAADVEQAQGQLVDGHWKDFDPRSVVDLV</sequence>
<keyword evidence="1" id="KW-0175">Coiled coil</keyword>
<dbReference type="EMBL" id="LAZR01000152">
    <property type="protein sequence ID" value="KKN86057.1"/>
    <property type="molecule type" value="Genomic_DNA"/>
</dbReference>
<reference evidence="2" key="1">
    <citation type="journal article" date="2015" name="Nature">
        <title>Complex archaea that bridge the gap between prokaryotes and eukaryotes.</title>
        <authorList>
            <person name="Spang A."/>
            <person name="Saw J.H."/>
            <person name="Jorgensen S.L."/>
            <person name="Zaremba-Niedzwiedzka K."/>
            <person name="Martijn J."/>
            <person name="Lind A.E."/>
            <person name="van Eijk R."/>
            <person name="Schleper C."/>
            <person name="Guy L."/>
            <person name="Ettema T.J."/>
        </authorList>
    </citation>
    <scope>NUCLEOTIDE SEQUENCE</scope>
</reference>
<evidence type="ECO:0000313" key="2">
    <source>
        <dbReference type="EMBL" id="KKN86057.1"/>
    </source>
</evidence>
<comment type="caution">
    <text evidence="2">The sequence shown here is derived from an EMBL/GenBank/DDBJ whole genome shotgun (WGS) entry which is preliminary data.</text>
</comment>
<dbReference type="AlphaFoldDB" id="A0A0F9UF98"/>
<name>A0A0F9UF98_9ZZZZ</name>
<protein>
    <recommendedName>
        <fullName evidence="3">Glycine zipper domain-containing protein</fullName>
    </recommendedName>
</protein>
<gene>
    <name evidence="2" type="ORF">LCGC14_0272520</name>
</gene>